<evidence type="ECO:0000256" key="9">
    <source>
        <dbReference type="ARBA" id="ARBA00022605"/>
    </source>
</evidence>
<dbReference type="STRING" id="1742973.COMA2_50118"/>
<keyword evidence="12 15" id="KW-0067">ATP-binding</keyword>
<keyword evidence="18" id="KW-1185">Reference proteome</keyword>
<reference evidence="18" key="1">
    <citation type="submission" date="2015-10" db="EMBL/GenBank/DDBJ databases">
        <authorList>
            <person name="Luecker S."/>
            <person name="Luecker S."/>
        </authorList>
    </citation>
    <scope>NUCLEOTIDE SEQUENCE [LARGE SCALE GENOMIC DNA]</scope>
</reference>
<dbReference type="PANTHER" id="PTHR42945:SF1">
    <property type="entry name" value="HISTIDINE BIOSYNTHESIS BIFUNCTIONAL PROTEIN HIS7"/>
    <property type="match status" value="1"/>
</dbReference>
<comment type="catalytic activity">
    <reaction evidence="1 15">
        <text>1-(5-phospho-beta-D-ribosyl)-5'-AMP + H2O = 1-(5-phospho-beta-D-ribosyl)-5-[(5-phospho-beta-D-ribosylamino)methylideneamino]imidazole-4-carboxamide</text>
        <dbReference type="Rhea" id="RHEA:20049"/>
        <dbReference type="ChEBI" id="CHEBI:15377"/>
        <dbReference type="ChEBI" id="CHEBI:58435"/>
        <dbReference type="ChEBI" id="CHEBI:59457"/>
        <dbReference type="EC" id="3.5.4.19"/>
    </reaction>
</comment>
<dbReference type="GO" id="GO:0000105">
    <property type="term" value="P:L-histidine biosynthetic process"/>
    <property type="evidence" value="ECO:0007669"/>
    <property type="project" value="UniProtKB-UniRule"/>
</dbReference>
<evidence type="ECO:0000256" key="14">
    <source>
        <dbReference type="ARBA" id="ARBA00023268"/>
    </source>
</evidence>
<evidence type="ECO:0000256" key="15">
    <source>
        <dbReference type="HAMAP-Rule" id="MF_01019"/>
    </source>
</evidence>
<dbReference type="EC" id="3.6.1.31" evidence="15"/>
<evidence type="ECO:0000259" key="16">
    <source>
        <dbReference type="Pfam" id="PF01502"/>
    </source>
</evidence>
<dbReference type="InterPro" id="IPR002496">
    <property type="entry name" value="PRib_AMP_CycHydrolase_dom"/>
</dbReference>
<proteinExistence type="inferred from homology"/>
<dbReference type="FunFam" id="3.10.20.810:FF:000001">
    <property type="entry name" value="Histidine biosynthesis bifunctional protein HisIE"/>
    <property type="match status" value="1"/>
</dbReference>
<keyword evidence="13 15" id="KW-0368">Histidine biosynthesis</keyword>
<dbReference type="PANTHER" id="PTHR42945">
    <property type="entry name" value="HISTIDINE BIOSYNTHESIS BIFUNCTIONAL PROTEIN"/>
    <property type="match status" value="1"/>
</dbReference>
<evidence type="ECO:0000256" key="10">
    <source>
        <dbReference type="ARBA" id="ARBA00022741"/>
    </source>
</evidence>
<dbReference type="GO" id="GO:0004635">
    <property type="term" value="F:phosphoribosyl-AMP cyclohydrolase activity"/>
    <property type="evidence" value="ECO:0007669"/>
    <property type="project" value="UniProtKB-UniRule"/>
</dbReference>
<feature type="region of interest" description="Phosphoribosyl-AMP cyclohydrolase" evidence="15">
    <location>
        <begin position="1"/>
        <end position="141"/>
    </location>
</feature>
<gene>
    <name evidence="15 17" type="primary">hisI</name>
    <name evidence="15" type="synonym">hisIE</name>
    <name evidence="17" type="ORF">COMA2_50118</name>
</gene>
<dbReference type="NCBIfam" id="NF000768">
    <property type="entry name" value="PRK00051.1"/>
    <property type="match status" value="1"/>
</dbReference>
<comment type="catalytic activity">
    <reaction evidence="2 15">
        <text>1-(5-phospho-beta-D-ribosyl)-ATP + H2O = 1-(5-phospho-beta-D-ribosyl)-5'-AMP + diphosphate + H(+)</text>
        <dbReference type="Rhea" id="RHEA:22828"/>
        <dbReference type="ChEBI" id="CHEBI:15377"/>
        <dbReference type="ChEBI" id="CHEBI:15378"/>
        <dbReference type="ChEBI" id="CHEBI:33019"/>
        <dbReference type="ChEBI" id="CHEBI:59457"/>
        <dbReference type="ChEBI" id="CHEBI:73183"/>
        <dbReference type="EC" id="3.6.1.31"/>
    </reaction>
</comment>
<dbReference type="NCBIfam" id="TIGR03188">
    <property type="entry name" value="histidine_hisI"/>
    <property type="match status" value="1"/>
</dbReference>
<comment type="pathway">
    <text evidence="4 15">Amino-acid biosynthesis; L-histidine biosynthesis; L-histidine from 5-phospho-alpha-D-ribose 1-diphosphate: step 3/9.</text>
</comment>
<dbReference type="Gene3D" id="3.10.20.810">
    <property type="entry name" value="Phosphoribosyl-AMP cyclohydrolase"/>
    <property type="match status" value="1"/>
</dbReference>
<dbReference type="NCBIfam" id="NF002747">
    <property type="entry name" value="PRK02759.1"/>
    <property type="match status" value="1"/>
</dbReference>
<feature type="domain" description="Phosphoribosyl-AMP cyclohydrolase" evidence="16">
    <location>
        <begin position="47"/>
        <end position="120"/>
    </location>
</feature>
<dbReference type="CDD" id="cd11534">
    <property type="entry name" value="NTP-PPase_HisIE_like"/>
    <property type="match status" value="1"/>
</dbReference>
<keyword evidence="10 15" id="KW-0547">Nucleotide-binding</keyword>
<keyword evidence="11 15" id="KW-0378">Hydrolase</keyword>
<dbReference type="GO" id="GO:0005737">
    <property type="term" value="C:cytoplasm"/>
    <property type="evidence" value="ECO:0007669"/>
    <property type="project" value="UniProtKB-SubCell"/>
</dbReference>
<dbReference type="EC" id="3.5.4.19" evidence="15"/>
<dbReference type="UniPathway" id="UPA00031">
    <property type="reaction ID" value="UER00007"/>
</dbReference>
<evidence type="ECO:0000256" key="5">
    <source>
        <dbReference type="ARBA" id="ARBA00005204"/>
    </source>
</evidence>
<evidence type="ECO:0000313" key="18">
    <source>
        <dbReference type="Proteomes" id="UP000198736"/>
    </source>
</evidence>
<dbReference type="HAMAP" id="MF_01020">
    <property type="entry name" value="HisE"/>
    <property type="match status" value="1"/>
</dbReference>
<evidence type="ECO:0000256" key="13">
    <source>
        <dbReference type="ARBA" id="ARBA00023102"/>
    </source>
</evidence>
<dbReference type="GO" id="GO:0005524">
    <property type="term" value="F:ATP binding"/>
    <property type="evidence" value="ECO:0007669"/>
    <property type="project" value="UniProtKB-KW"/>
</dbReference>
<evidence type="ECO:0000256" key="1">
    <source>
        <dbReference type="ARBA" id="ARBA00000024"/>
    </source>
</evidence>
<keyword evidence="8 15" id="KW-0963">Cytoplasm</keyword>
<dbReference type="HAMAP" id="MF_01019">
    <property type="entry name" value="HisIE"/>
    <property type="match status" value="1"/>
</dbReference>
<keyword evidence="14 15" id="KW-0511">Multifunctional enzyme</keyword>
<dbReference type="NCBIfam" id="NF001611">
    <property type="entry name" value="PRK00400.1-3"/>
    <property type="match status" value="1"/>
</dbReference>
<dbReference type="SUPFAM" id="SSF101386">
    <property type="entry name" value="all-alpha NTP pyrophosphatases"/>
    <property type="match status" value="1"/>
</dbReference>
<keyword evidence="9 15" id="KW-0028">Amino-acid biosynthesis</keyword>
<dbReference type="GO" id="GO:0004636">
    <property type="term" value="F:phosphoribosyl-ATP diphosphatase activity"/>
    <property type="evidence" value="ECO:0007669"/>
    <property type="project" value="UniProtKB-UniRule"/>
</dbReference>
<dbReference type="Proteomes" id="UP000198736">
    <property type="component" value="Unassembled WGS sequence"/>
</dbReference>
<feature type="region of interest" description="Phosphoribosyl-ATP pyrophosphohydrolase" evidence="15">
    <location>
        <begin position="142"/>
        <end position="237"/>
    </location>
</feature>
<evidence type="ECO:0000256" key="2">
    <source>
        <dbReference type="ARBA" id="ARBA00001460"/>
    </source>
</evidence>
<evidence type="ECO:0000256" key="11">
    <source>
        <dbReference type="ARBA" id="ARBA00022801"/>
    </source>
</evidence>
<accession>A0A0S4LPG9</accession>
<sequence>MASRFDQKVFLEWLDTMSQGSADQLKFDGHGLLPAVIQDWLDGTVLMLGYMNQEALAKTVATRRVHFWSRSRNTLWEKGETSGHTLHVKELFVDCDRDTILVKAQPAGPTCHTGERACFFSRLDEQGEVVRSNPQDAHGGILDSVLRTIDERRSNPRTGSYTSKLFEGGHDKILKKVAEEAGEVLLASKGGKKEEIVYEVADLFFHTLMVLGYHGVSLQEVLHELGKRFGKSGLRAT</sequence>
<comment type="similarity">
    <text evidence="7 15">In the N-terminal section; belongs to the PRA-CH family.</text>
</comment>
<comment type="similarity">
    <text evidence="6 15">In the C-terminal section; belongs to the PRA-PH family.</text>
</comment>
<evidence type="ECO:0000256" key="7">
    <source>
        <dbReference type="ARBA" id="ARBA00008299"/>
    </source>
</evidence>
<dbReference type="EMBL" id="CZPZ01000032">
    <property type="protein sequence ID" value="CUS38512.1"/>
    <property type="molecule type" value="Genomic_DNA"/>
</dbReference>
<dbReference type="InterPro" id="IPR026660">
    <property type="entry name" value="PRA-CH"/>
</dbReference>
<dbReference type="InterPro" id="IPR038019">
    <property type="entry name" value="PRib_AMP_CycHydrolase_sf"/>
</dbReference>
<dbReference type="InterPro" id="IPR023019">
    <property type="entry name" value="His_synth_HisIE"/>
</dbReference>
<dbReference type="InterPro" id="IPR008179">
    <property type="entry name" value="HisE"/>
</dbReference>
<name>A0A0S4LPG9_9BACT</name>
<comment type="subcellular location">
    <subcellularLocation>
        <location evidence="3 15">Cytoplasm</location>
    </subcellularLocation>
</comment>
<dbReference type="Pfam" id="PF01502">
    <property type="entry name" value="PRA-CH"/>
    <property type="match status" value="1"/>
</dbReference>
<evidence type="ECO:0000256" key="12">
    <source>
        <dbReference type="ARBA" id="ARBA00022840"/>
    </source>
</evidence>
<dbReference type="Gene3D" id="1.10.287.1080">
    <property type="entry name" value="MazG-like"/>
    <property type="match status" value="1"/>
</dbReference>
<dbReference type="SUPFAM" id="SSF141734">
    <property type="entry name" value="HisI-like"/>
    <property type="match status" value="1"/>
</dbReference>
<dbReference type="InterPro" id="IPR021130">
    <property type="entry name" value="PRib-ATP_PPHydrolase-like"/>
</dbReference>
<dbReference type="Pfam" id="PF01503">
    <property type="entry name" value="PRA-PH"/>
    <property type="match status" value="1"/>
</dbReference>
<comment type="pathway">
    <text evidence="5 15">Amino-acid biosynthesis; L-histidine biosynthesis; L-histidine from 5-phospho-alpha-D-ribose 1-diphosphate: step 2/9.</text>
</comment>
<organism evidence="17 18">
    <name type="scientific">Candidatus Nitrospira nitrificans</name>
    <dbReference type="NCBI Taxonomy" id="1742973"/>
    <lineage>
        <taxon>Bacteria</taxon>
        <taxon>Pseudomonadati</taxon>
        <taxon>Nitrospirota</taxon>
        <taxon>Nitrospiria</taxon>
        <taxon>Nitrospirales</taxon>
        <taxon>Nitrospiraceae</taxon>
        <taxon>Nitrospira</taxon>
    </lineage>
</organism>
<evidence type="ECO:0000256" key="3">
    <source>
        <dbReference type="ARBA" id="ARBA00004496"/>
    </source>
</evidence>
<evidence type="ECO:0000256" key="4">
    <source>
        <dbReference type="ARBA" id="ARBA00005169"/>
    </source>
</evidence>
<dbReference type="HAMAP" id="MF_01021">
    <property type="entry name" value="HisI"/>
    <property type="match status" value="1"/>
</dbReference>
<evidence type="ECO:0000256" key="8">
    <source>
        <dbReference type="ARBA" id="ARBA00022490"/>
    </source>
</evidence>
<evidence type="ECO:0000313" key="17">
    <source>
        <dbReference type="EMBL" id="CUS38512.1"/>
    </source>
</evidence>
<protein>
    <recommendedName>
        <fullName evidence="15">Histidine biosynthesis bifunctional protein HisIE</fullName>
    </recommendedName>
    <domain>
        <recommendedName>
            <fullName evidence="15">Phosphoribosyl-AMP cyclohydrolase</fullName>
            <shortName evidence="15">PRA-CH</shortName>
            <ecNumber evidence="15">3.5.4.19</ecNumber>
        </recommendedName>
    </domain>
    <domain>
        <recommendedName>
            <fullName evidence="15">Phosphoribosyl-ATP pyrophosphatase</fullName>
            <shortName evidence="15">PRA-PH</shortName>
            <ecNumber evidence="15">3.6.1.31</ecNumber>
        </recommendedName>
    </domain>
</protein>
<dbReference type="AlphaFoldDB" id="A0A0S4LPG9"/>
<evidence type="ECO:0000256" key="6">
    <source>
        <dbReference type="ARBA" id="ARBA00007731"/>
    </source>
</evidence>